<dbReference type="InterPro" id="IPR003593">
    <property type="entry name" value="AAA+_ATPase"/>
</dbReference>
<feature type="domain" description="HTH luxR-type" evidence="1">
    <location>
        <begin position="757"/>
        <end position="822"/>
    </location>
</feature>
<dbReference type="InterPro" id="IPR027417">
    <property type="entry name" value="P-loop_NTPase"/>
</dbReference>
<dbReference type="CDD" id="cd06170">
    <property type="entry name" value="LuxR_C_like"/>
    <property type="match status" value="1"/>
</dbReference>
<protein>
    <recommendedName>
        <fullName evidence="1">HTH luxR-type domain-containing protein</fullName>
    </recommendedName>
</protein>
<dbReference type="Proteomes" id="UP000516173">
    <property type="component" value="Chromosome"/>
</dbReference>
<evidence type="ECO:0000313" key="3">
    <source>
        <dbReference type="Proteomes" id="UP000516173"/>
    </source>
</evidence>
<dbReference type="Pfam" id="PF00196">
    <property type="entry name" value="GerE"/>
    <property type="match status" value="1"/>
</dbReference>
<proteinExistence type="predicted"/>
<reference evidence="2 3" key="1">
    <citation type="submission" date="2020-08" db="EMBL/GenBank/DDBJ databases">
        <title>Genome Sequencing of Nocardia wallacei strain FMUON74 and assembly.</title>
        <authorList>
            <person name="Toyokawa M."/>
            <person name="Uesaka K."/>
        </authorList>
    </citation>
    <scope>NUCLEOTIDE SEQUENCE [LARGE SCALE GENOMIC DNA]</scope>
    <source>
        <strain evidence="2 3">FMUON74</strain>
    </source>
</reference>
<dbReference type="GO" id="GO:0003677">
    <property type="term" value="F:DNA binding"/>
    <property type="evidence" value="ECO:0007669"/>
    <property type="project" value="InterPro"/>
</dbReference>
<evidence type="ECO:0000313" key="2">
    <source>
        <dbReference type="EMBL" id="BCK56574.1"/>
    </source>
</evidence>
<dbReference type="GO" id="GO:0006355">
    <property type="term" value="P:regulation of DNA-templated transcription"/>
    <property type="evidence" value="ECO:0007669"/>
    <property type="project" value="InterPro"/>
</dbReference>
<dbReference type="PANTHER" id="PTHR47691">
    <property type="entry name" value="REGULATOR-RELATED"/>
    <property type="match status" value="1"/>
</dbReference>
<dbReference type="SUPFAM" id="SSF52540">
    <property type="entry name" value="P-loop containing nucleoside triphosphate hydrolases"/>
    <property type="match status" value="1"/>
</dbReference>
<gene>
    <name evidence="2" type="ORF">NWFMUON74_43460</name>
</gene>
<dbReference type="InterPro" id="IPR000792">
    <property type="entry name" value="Tscrpt_reg_LuxR_C"/>
</dbReference>
<dbReference type="Gene3D" id="1.10.10.10">
    <property type="entry name" value="Winged helix-like DNA-binding domain superfamily/Winged helix DNA-binding domain"/>
    <property type="match status" value="1"/>
</dbReference>
<dbReference type="SMART" id="SM00382">
    <property type="entry name" value="AAA"/>
    <property type="match status" value="1"/>
</dbReference>
<dbReference type="InterPro" id="IPR016032">
    <property type="entry name" value="Sig_transdc_resp-reg_C-effctor"/>
</dbReference>
<dbReference type="RefSeq" id="WP_187683623.1">
    <property type="nucleotide sequence ID" value="NZ_AP023396.1"/>
</dbReference>
<dbReference type="SUPFAM" id="SSF46894">
    <property type="entry name" value="C-terminal effector domain of the bipartite response regulators"/>
    <property type="match status" value="1"/>
</dbReference>
<keyword evidence="3" id="KW-1185">Reference proteome</keyword>
<dbReference type="AlphaFoldDB" id="A0A7G1KTT7"/>
<evidence type="ECO:0000259" key="1">
    <source>
        <dbReference type="PROSITE" id="PS50043"/>
    </source>
</evidence>
<dbReference type="KEGG" id="nwl:NWFMUON74_43460"/>
<name>A0A7G1KTT7_9NOCA</name>
<dbReference type="SMART" id="SM00421">
    <property type="entry name" value="HTH_LUXR"/>
    <property type="match status" value="1"/>
</dbReference>
<dbReference type="PANTHER" id="PTHR47691:SF3">
    <property type="entry name" value="HTH-TYPE TRANSCRIPTIONAL REGULATOR RV0890C-RELATED"/>
    <property type="match status" value="1"/>
</dbReference>
<accession>A0A7G1KTT7</accession>
<dbReference type="PROSITE" id="PS50043">
    <property type="entry name" value="HTH_LUXR_2"/>
    <property type="match status" value="1"/>
</dbReference>
<dbReference type="InterPro" id="IPR036388">
    <property type="entry name" value="WH-like_DNA-bd_sf"/>
</dbReference>
<organism evidence="2 3">
    <name type="scientific">Nocardia wallacei</name>
    <dbReference type="NCBI Taxonomy" id="480035"/>
    <lineage>
        <taxon>Bacteria</taxon>
        <taxon>Bacillati</taxon>
        <taxon>Actinomycetota</taxon>
        <taxon>Actinomycetes</taxon>
        <taxon>Mycobacteriales</taxon>
        <taxon>Nocardiaceae</taxon>
        <taxon>Nocardia</taxon>
    </lineage>
</organism>
<sequence>MNRNVTVPVPTAEFVGRRTEFDRSVTLLLGPARLITLTGLGGSGKTQLAVQVARRYGKVRSAPVYWVRLARVPKDSGVAVVVDEIARSVAGSDPSAESAWHAIAVALGDETGAERPGAPVLVLDNCEHVLDSVDTVIGELLRTTPALTVLATSRRPIGRTDEHLVELPPLTADEALGLFLHRAEAQGRPITEPAQIEIARAICRHMHHNPLFVRLAAARSRRRPLSVILAELNDEQRRAERMTWRHGSPRPEDAVRHRGIGDAIAWSYELCTDQERLLFERMSVFAAGGVLDPEAVDPDIGVTAEAVEAVCADDPDHESGDTTRLRRGEIRELLDRLVDQSLIATHRHDSTVRYSMLECLQLFAHRRLGERGTADEPGRLAARHLRYFHDELAAVAVSWFGPDERAALDWIRAAWPNVLSAIRAAATIPDAAALGLHMCFALHALPIPAVMSSLRELRSLTERALAAERSRADRAEFRITATALLAADAVRQGLREDTEDYLAQCFSACGEEARSDDAELPGAVGFARGLALWLIHKDARAVDTLTRAAENYRAAGETGMAGQCEVAAMAAASALLPGRGSAEPIRRVRELAAETGSRWAMMWADAATALVALQQGRGAAALESIDEMLSYRTVIGNQLGMVILLRIWALTALIATASPDTEHAVRAAWARQAAHLAGVVGALKDALDLGMQELPDFAERTERALDAARRVIGAEAFDAAFRQGARMPPEFGTVERLARGTLTTARPHTAAHPADRDESLWTSLSRAEQHVALLAAAGLPNTVIAARRGTSVRTVDAQMNTLMQKLSITSRRDIADHIPPDLIDDIEHEAGRLLTGNP</sequence>
<dbReference type="GeneID" id="80348818"/>
<dbReference type="Gene3D" id="3.40.50.300">
    <property type="entry name" value="P-loop containing nucleotide triphosphate hydrolases"/>
    <property type="match status" value="1"/>
</dbReference>
<dbReference type="EMBL" id="AP023396">
    <property type="protein sequence ID" value="BCK56574.1"/>
    <property type="molecule type" value="Genomic_DNA"/>
</dbReference>